<dbReference type="InterPro" id="IPR050846">
    <property type="entry name" value="TLCD"/>
</dbReference>
<keyword evidence="3 6" id="KW-1133">Transmembrane helix</keyword>
<protein>
    <recommendedName>
        <fullName evidence="7">TLC domain-containing protein</fullName>
    </recommendedName>
</protein>
<evidence type="ECO:0000256" key="1">
    <source>
        <dbReference type="ARBA" id="ARBA00004141"/>
    </source>
</evidence>
<dbReference type="PANTHER" id="PTHR13439:SF20">
    <property type="entry name" value="TLC DOMAIN-CONTAINING PROTEIN 3A"/>
    <property type="match status" value="1"/>
</dbReference>
<feature type="transmembrane region" description="Helical" evidence="6">
    <location>
        <begin position="42"/>
        <end position="61"/>
    </location>
</feature>
<keyword evidence="2 5" id="KW-0812">Transmembrane</keyword>
<feature type="transmembrane region" description="Helical" evidence="6">
    <location>
        <begin position="73"/>
        <end position="95"/>
    </location>
</feature>
<dbReference type="Pfam" id="PF03798">
    <property type="entry name" value="TRAM_LAG1_CLN8"/>
    <property type="match status" value="1"/>
</dbReference>
<reference evidence="8" key="2">
    <citation type="submission" date="2025-08" db="UniProtKB">
        <authorList>
            <consortium name="Ensembl"/>
        </authorList>
    </citation>
    <scope>IDENTIFICATION</scope>
</reference>
<evidence type="ECO:0000313" key="9">
    <source>
        <dbReference type="Proteomes" id="UP000007635"/>
    </source>
</evidence>
<evidence type="ECO:0000313" key="8">
    <source>
        <dbReference type="Ensembl" id="ENSGACP00000068785.1"/>
    </source>
</evidence>
<comment type="subcellular location">
    <subcellularLocation>
        <location evidence="1">Membrane</location>
        <topology evidence="1">Multi-pass membrane protein</topology>
    </subcellularLocation>
</comment>
<feature type="transmembrane region" description="Helical" evidence="6">
    <location>
        <begin position="276"/>
        <end position="302"/>
    </location>
</feature>
<evidence type="ECO:0000256" key="5">
    <source>
        <dbReference type="PROSITE-ProRule" id="PRU00205"/>
    </source>
</evidence>
<accession>A0AAQ4RZE9</accession>
<keyword evidence="4 5" id="KW-0472">Membrane</keyword>
<evidence type="ECO:0000256" key="4">
    <source>
        <dbReference type="ARBA" id="ARBA00023136"/>
    </source>
</evidence>
<keyword evidence="9" id="KW-1185">Reference proteome</keyword>
<dbReference type="PANTHER" id="PTHR13439">
    <property type="entry name" value="CT120 PROTEIN"/>
    <property type="match status" value="1"/>
</dbReference>
<reference evidence="8 9" key="1">
    <citation type="journal article" date="2021" name="G3 (Bethesda)">
        <title>Improved contiguity of the threespine stickleback genome using long-read sequencing.</title>
        <authorList>
            <person name="Nath S."/>
            <person name="Shaw D.E."/>
            <person name="White M.A."/>
        </authorList>
    </citation>
    <scope>NUCLEOTIDE SEQUENCE [LARGE SCALE GENOMIC DNA]</scope>
    <source>
        <strain evidence="8 9">Lake Benthic</strain>
    </source>
</reference>
<organism evidence="8 9">
    <name type="scientific">Gasterosteus aculeatus aculeatus</name>
    <name type="common">three-spined stickleback</name>
    <dbReference type="NCBI Taxonomy" id="481459"/>
    <lineage>
        <taxon>Eukaryota</taxon>
        <taxon>Metazoa</taxon>
        <taxon>Chordata</taxon>
        <taxon>Craniata</taxon>
        <taxon>Vertebrata</taxon>
        <taxon>Euteleostomi</taxon>
        <taxon>Actinopterygii</taxon>
        <taxon>Neopterygii</taxon>
        <taxon>Teleostei</taxon>
        <taxon>Neoteleostei</taxon>
        <taxon>Acanthomorphata</taxon>
        <taxon>Eupercaria</taxon>
        <taxon>Perciformes</taxon>
        <taxon>Cottioidei</taxon>
        <taxon>Gasterosteales</taxon>
        <taxon>Gasterosteidae</taxon>
        <taxon>Gasterosteus</taxon>
    </lineage>
</organism>
<sequence>MLQVLACGAVVFPGLFFAFRKILPCVFKHWSDADVVLVSERLVSSIHAVMATTVGVIVVSSCRESVINARHWLATYFIVWYGVPYMTYDIFAMYLSHYHRFHVKGHESYKRHSLRTVNSFVRREFLLVLHHIALLTILLPVTLFFRRDQGDFFVGCLFLTELSTPFVSLGKILIQPPGMLAAQGQRRHGPPHLLPVPHRPLPLHVLGVRPPLRHPALQRALPPAAVRQPGQHLHPGAAGLLVRPPLPKGLASLPARPGAAGLSPRARRHGQCEGGLISGFTCLVFFFFFFCPLTQLLTQLLLQKGTSFDISKRRPPAPPPQSPPRHSSVVYQDCLLFAHFKSSVTKSAAYVDLTHRYSPTTDV</sequence>
<evidence type="ECO:0000256" key="6">
    <source>
        <dbReference type="SAM" id="Phobius"/>
    </source>
</evidence>
<evidence type="ECO:0000256" key="3">
    <source>
        <dbReference type="ARBA" id="ARBA00022989"/>
    </source>
</evidence>
<dbReference type="GO" id="GO:0005783">
    <property type="term" value="C:endoplasmic reticulum"/>
    <property type="evidence" value="ECO:0007669"/>
    <property type="project" value="TreeGrafter"/>
</dbReference>
<feature type="domain" description="TLC" evidence="7">
    <location>
        <begin position="33"/>
        <end position="173"/>
    </location>
</feature>
<dbReference type="InterPro" id="IPR006634">
    <property type="entry name" value="TLC-dom"/>
</dbReference>
<feature type="transmembrane region" description="Helical" evidence="6">
    <location>
        <begin position="125"/>
        <end position="145"/>
    </location>
</feature>
<dbReference type="PROSITE" id="PS50922">
    <property type="entry name" value="TLC"/>
    <property type="match status" value="1"/>
</dbReference>
<evidence type="ECO:0000256" key="2">
    <source>
        <dbReference type="ARBA" id="ARBA00022692"/>
    </source>
</evidence>
<dbReference type="GeneTree" id="ENSGT01000000214789"/>
<name>A0AAQ4RZE9_GASAC</name>
<dbReference type="GO" id="GO:0016020">
    <property type="term" value="C:membrane"/>
    <property type="evidence" value="ECO:0007669"/>
    <property type="project" value="UniProtKB-SubCell"/>
</dbReference>
<evidence type="ECO:0000259" key="7">
    <source>
        <dbReference type="PROSITE" id="PS50922"/>
    </source>
</evidence>
<dbReference type="Ensembl" id="ENSGACT00000033480.1">
    <property type="protein sequence ID" value="ENSGACP00000068785.1"/>
    <property type="gene ID" value="ENSGACG00000036932.1"/>
</dbReference>
<proteinExistence type="predicted"/>
<reference evidence="8" key="3">
    <citation type="submission" date="2025-09" db="UniProtKB">
        <authorList>
            <consortium name="Ensembl"/>
        </authorList>
    </citation>
    <scope>IDENTIFICATION</scope>
</reference>
<dbReference type="AlphaFoldDB" id="A0AAQ4RZE9"/>
<dbReference type="GO" id="GO:0055088">
    <property type="term" value="P:lipid homeostasis"/>
    <property type="evidence" value="ECO:0007669"/>
    <property type="project" value="TreeGrafter"/>
</dbReference>
<dbReference type="Proteomes" id="UP000007635">
    <property type="component" value="Chromosome VII"/>
</dbReference>